<reference evidence="4" key="1">
    <citation type="submission" date="2015-06" db="EMBL/GenBank/DDBJ databases">
        <title>Comparative genomics of Burkholderia leaf nodule symbionts.</title>
        <authorList>
            <person name="Carlier A."/>
            <person name="Eberl L."/>
            <person name="Pinto-Carbo M."/>
        </authorList>
    </citation>
    <scope>NUCLEOTIDE SEQUENCE [LARGE SCALE GENOMIC DNA]</scope>
    <source>
        <strain evidence="4">UZHbot4</strain>
    </source>
</reference>
<organism evidence="3 4">
    <name type="scientific">Candidatus Burkholderia verschuerenii</name>
    <dbReference type="NCBI Taxonomy" id="242163"/>
    <lineage>
        <taxon>Bacteria</taxon>
        <taxon>Pseudomonadati</taxon>
        <taxon>Pseudomonadota</taxon>
        <taxon>Betaproteobacteria</taxon>
        <taxon>Burkholderiales</taxon>
        <taxon>Burkholderiaceae</taxon>
        <taxon>Burkholderia</taxon>
    </lineage>
</organism>
<name>A0A0L0MD54_9BURK</name>
<dbReference type="NCBIfam" id="NF045808">
    <property type="entry name" value="PT-DNA_restrict"/>
    <property type="match status" value="1"/>
</dbReference>
<dbReference type="EMBL" id="LFJJ01000072">
    <property type="protein sequence ID" value="KND60278.1"/>
    <property type="molecule type" value="Genomic_DNA"/>
</dbReference>
<sequence length="292" mass="33188">MNIWRSNGERAPHKLLLVLLALGLFSRGIKDVSFREHEGKLNELLREFAPQRRTLYPVMPFVRLKNDDVWIVTTESTVDPIIRRNEVKKTELRELNATGQFSVDVQELFQRDPNAIDAIARLLLNAHFPESIHSDILDAVGLALNDDSGFMRAADAQSKRRRRDPEFRNAVLVAYQYRCALCDLDVRIGSLTIGLEAAHIKWHQASGPDVVENGIALCCLHHKLFDIGAFTLGDDRRVLVSEQAHGSQRFEEILLRHHGGQVNAPVRKEHHPAAPFVEWHRAQVFKGEARPI</sequence>
<dbReference type="InterPro" id="IPR003615">
    <property type="entry name" value="HNH_nuc"/>
</dbReference>
<dbReference type="Pfam" id="PF26340">
    <property type="entry name" value="DNA-SBD_ScoMcrA"/>
    <property type="match status" value="1"/>
</dbReference>
<protein>
    <submittedName>
        <fullName evidence="3">Uncharacterized protein</fullName>
    </submittedName>
</protein>
<gene>
    <name evidence="3" type="ORF">BVER_05019</name>
</gene>
<dbReference type="Pfam" id="PF13391">
    <property type="entry name" value="HNH_2"/>
    <property type="match status" value="1"/>
</dbReference>
<dbReference type="Proteomes" id="UP000036959">
    <property type="component" value="Unassembled WGS sequence"/>
</dbReference>
<proteinExistence type="predicted"/>
<evidence type="ECO:0000259" key="2">
    <source>
        <dbReference type="Pfam" id="PF26340"/>
    </source>
</evidence>
<accession>A0A0L0MD54</accession>
<dbReference type="AlphaFoldDB" id="A0A0L0MD54"/>
<evidence type="ECO:0000313" key="3">
    <source>
        <dbReference type="EMBL" id="KND60278.1"/>
    </source>
</evidence>
<keyword evidence="4" id="KW-1185">Reference proteome</keyword>
<dbReference type="InterPro" id="IPR058813">
    <property type="entry name" value="DNA-SBD_ScoMcrA"/>
</dbReference>
<feature type="domain" description="ScoMcrA-like DNA sulfur-binding" evidence="2">
    <location>
        <begin position="1"/>
        <end position="143"/>
    </location>
</feature>
<feature type="domain" description="HNH nuclease" evidence="1">
    <location>
        <begin position="179"/>
        <end position="232"/>
    </location>
</feature>
<evidence type="ECO:0000259" key="1">
    <source>
        <dbReference type="Pfam" id="PF13391"/>
    </source>
</evidence>
<evidence type="ECO:0000313" key="4">
    <source>
        <dbReference type="Proteomes" id="UP000036959"/>
    </source>
</evidence>
<dbReference type="InterPro" id="IPR011396">
    <property type="entry name" value="PT_DNA_restrict"/>
</dbReference>
<dbReference type="PATRIC" id="fig|242163.4.peg.6393"/>
<comment type="caution">
    <text evidence="3">The sequence shown here is derived from an EMBL/GenBank/DDBJ whole genome shotgun (WGS) entry which is preliminary data.</text>
</comment>
<dbReference type="PIRSF" id="PIRSF030850">
    <property type="entry name" value="UCP030850"/>
    <property type="match status" value="1"/>
</dbReference>